<protein>
    <submittedName>
        <fullName evidence="2">Superoxide dismutase</fullName>
    </submittedName>
</protein>
<keyword evidence="3" id="KW-1185">Reference proteome</keyword>
<reference evidence="2 3" key="1">
    <citation type="submission" date="2024-03" db="EMBL/GenBank/DDBJ databases">
        <title>First Report of Pectobacterium brasiliscabiei causing potato scab in china.</title>
        <authorList>
            <person name="Handique U."/>
        </authorList>
    </citation>
    <scope>NUCLEOTIDE SEQUENCE [LARGE SCALE GENOMIC DNA]</scope>
    <source>
        <strain evidence="2 3">ZRIMU1503</strain>
    </source>
</reference>
<gene>
    <name evidence="2" type="ORF">WB403_20730</name>
</gene>
<feature type="region of interest" description="Disordered" evidence="1">
    <location>
        <begin position="42"/>
        <end position="72"/>
    </location>
</feature>
<dbReference type="EMBL" id="JBBAYM010000013">
    <property type="protein sequence ID" value="MEI5611588.1"/>
    <property type="molecule type" value="Genomic_DNA"/>
</dbReference>
<dbReference type="Gene3D" id="2.120.10.30">
    <property type="entry name" value="TolB, C-terminal domain"/>
    <property type="match status" value="1"/>
</dbReference>
<proteinExistence type="predicted"/>
<feature type="region of interest" description="Disordered" evidence="1">
    <location>
        <begin position="1"/>
        <end position="30"/>
    </location>
</feature>
<evidence type="ECO:0000256" key="1">
    <source>
        <dbReference type="SAM" id="MobiDB-lite"/>
    </source>
</evidence>
<feature type="compositionally biased region" description="Low complexity" evidence="1">
    <location>
        <begin position="42"/>
        <end position="61"/>
    </location>
</feature>
<evidence type="ECO:0000313" key="2">
    <source>
        <dbReference type="EMBL" id="MEI5611588.1"/>
    </source>
</evidence>
<comment type="caution">
    <text evidence="2">The sequence shown here is derived from an EMBL/GenBank/DDBJ whole genome shotgun (WGS) entry which is preliminary data.</text>
</comment>
<dbReference type="InterPro" id="IPR006311">
    <property type="entry name" value="TAT_signal"/>
</dbReference>
<dbReference type="RefSeq" id="WP_336540017.1">
    <property type="nucleotide sequence ID" value="NZ_JBBAYL010000006.1"/>
</dbReference>
<evidence type="ECO:0000313" key="3">
    <source>
        <dbReference type="Proteomes" id="UP001365781"/>
    </source>
</evidence>
<accession>A0ABU8GEL5</accession>
<dbReference type="PROSITE" id="PS51318">
    <property type="entry name" value="TAT"/>
    <property type="match status" value="1"/>
</dbReference>
<sequence>MAPPQPPHSAQSPYSAPSPTAPHLSRRRLLTTSAATAGAALVGSSAAATASSSSAVPGPASEDTWPDLLPLPDGFRPEGITIGGGPYAYLGSLGDGSIYRADLRTGEGRILSAGPGTPSVGLKLDDRGRLFVAGRGQGARVVDARTGEIIASYTLTTKTPTFANDVFLTAGAAWFTDSFQPALYALPLGRNGRLPAPDDVVTVTLGGAWTQTPGEVVNANGITRTPDGKALLVVQSGAGGLHRVDPRTGVTTLVDLGDAAPLTNGDGLLLLGRRLYVVQNRQNAIDVFQLSSDGRSGIFEGRLSDAAFDVPTTAAAHKNRLYLPNARFTTTPTPETSYAVVSIKR</sequence>
<name>A0ABU8GEL5_9ACTN</name>
<feature type="compositionally biased region" description="Low complexity" evidence="1">
    <location>
        <begin position="8"/>
        <end position="23"/>
    </location>
</feature>
<organism evidence="2 3">
    <name type="scientific">Streptomyces brasiliscabiei</name>
    <dbReference type="NCBI Taxonomy" id="2736302"/>
    <lineage>
        <taxon>Bacteria</taxon>
        <taxon>Bacillati</taxon>
        <taxon>Actinomycetota</taxon>
        <taxon>Actinomycetes</taxon>
        <taxon>Kitasatosporales</taxon>
        <taxon>Streptomycetaceae</taxon>
        <taxon>Streptomyces</taxon>
    </lineage>
</organism>
<dbReference type="SUPFAM" id="SSF63829">
    <property type="entry name" value="Calcium-dependent phosphotriesterase"/>
    <property type="match status" value="1"/>
</dbReference>
<dbReference type="Proteomes" id="UP001365781">
    <property type="component" value="Unassembled WGS sequence"/>
</dbReference>
<dbReference type="InterPro" id="IPR011042">
    <property type="entry name" value="6-blade_b-propeller_TolB-like"/>
</dbReference>